<dbReference type="Pfam" id="PF10114">
    <property type="entry name" value="PocR"/>
    <property type="match status" value="1"/>
</dbReference>
<keyword evidence="8" id="KW-1185">Reference proteome</keyword>
<gene>
    <name evidence="7" type="ORF">SAMN04490178_11477</name>
</gene>
<dbReference type="PANTHER" id="PTHR34220:SF7">
    <property type="entry name" value="SENSOR HISTIDINE KINASE YPDA"/>
    <property type="match status" value="1"/>
</dbReference>
<dbReference type="EMBL" id="FODY01000014">
    <property type="protein sequence ID" value="SEP23266.1"/>
    <property type="molecule type" value="Genomic_DNA"/>
</dbReference>
<dbReference type="InterPro" id="IPR004358">
    <property type="entry name" value="Sig_transdc_His_kin-like_C"/>
</dbReference>
<dbReference type="PANTHER" id="PTHR34220">
    <property type="entry name" value="SENSOR HISTIDINE KINASE YPDA"/>
    <property type="match status" value="1"/>
</dbReference>
<reference evidence="7 8" key="1">
    <citation type="submission" date="2016-10" db="EMBL/GenBank/DDBJ databases">
        <authorList>
            <person name="de Groot N.N."/>
        </authorList>
    </citation>
    <scope>NUCLEOTIDE SEQUENCE [LARGE SCALE GENOMIC DNA]</scope>
    <source>
        <strain evidence="7 8">DSM 13305</strain>
    </source>
</reference>
<evidence type="ECO:0000256" key="5">
    <source>
        <dbReference type="SAM" id="Coils"/>
    </source>
</evidence>
<dbReference type="InterPro" id="IPR018771">
    <property type="entry name" value="PocR_dom"/>
</dbReference>
<evidence type="ECO:0000256" key="2">
    <source>
        <dbReference type="ARBA" id="ARBA00012438"/>
    </source>
</evidence>
<dbReference type="InterPro" id="IPR036890">
    <property type="entry name" value="HATPase_C_sf"/>
</dbReference>
<dbReference type="Gene3D" id="3.30.565.10">
    <property type="entry name" value="Histidine kinase-like ATPase, C-terminal domain"/>
    <property type="match status" value="1"/>
</dbReference>
<dbReference type="Proteomes" id="UP000198847">
    <property type="component" value="Unassembled WGS sequence"/>
</dbReference>
<dbReference type="STRING" id="112903.SAMN04490178_11477"/>
<feature type="coiled-coil region" evidence="5">
    <location>
        <begin position="180"/>
        <end position="207"/>
    </location>
</feature>
<protein>
    <recommendedName>
        <fullName evidence="2">histidine kinase</fullName>
        <ecNumber evidence="2">2.7.13.3</ecNumber>
    </recommendedName>
</protein>
<dbReference type="AlphaFoldDB" id="A0A1H8W6H6"/>
<dbReference type="GO" id="GO:0000155">
    <property type="term" value="F:phosphorelay sensor kinase activity"/>
    <property type="evidence" value="ECO:0007669"/>
    <property type="project" value="InterPro"/>
</dbReference>
<dbReference type="GO" id="GO:0016020">
    <property type="term" value="C:membrane"/>
    <property type="evidence" value="ECO:0007669"/>
    <property type="project" value="InterPro"/>
</dbReference>
<proteinExistence type="predicted"/>
<dbReference type="InterPro" id="IPR005467">
    <property type="entry name" value="His_kinase_dom"/>
</dbReference>
<dbReference type="Pfam" id="PF06580">
    <property type="entry name" value="His_kinase"/>
    <property type="match status" value="1"/>
</dbReference>
<keyword evidence="3 7" id="KW-0808">Transferase</keyword>
<evidence type="ECO:0000256" key="3">
    <source>
        <dbReference type="ARBA" id="ARBA00022777"/>
    </source>
</evidence>
<dbReference type="OrthoDB" id="9809348at2"/>
<keyword evidence="3 7" id="KW-0418">Kinase</keyword>
<evidence type="ECO:0000313" key="8">
    <source>
        <dbReference type="Proteomes" id="UP000198847"/>
    </source>
</evidence>
<evidence type="ECO:0000259" key="6">
    <source>
        <dbReference type="PROSITE" id="PS50109"/>
    </source>
</evidence>
<dbReference type="SUPFAM" id="SSF55874">
    <property type="entry name" value="ATPase domain of HSP90 chaperone/DNA topoisomerase II/histidine kinase"/>
    <property type="match status" value="1"/>
</dbReference>
<sequence>MDRSTKFTLGETVNVQVLQEIQDKFSDATGLAAVIVDSEGNPLTRPSNFTRFCKAIRSTAKGLERCINCDDQGGRRRQKPSVYQCHAGLTDLAAPIIVHDQYIGAFLGGQVLISQKEYDAKENMYQCTKDLDIDKEKLTAAFHEVKVMPKKRIQAAADLMYIMSNYIVEIGAANISSNLLMEEMKAKANLEAMLRATELKALQLQVNPHFLFNTLNTIARLALLEGAAQTQEVVYALADLLRNNLRDMDDLRTLSEEIKLITDYLTIQKVRFGERIRADIDVDPQLTNTKVPALTLQPILENAIIHGLERKVEGGKVGIVVRRQDDQVVISVVDTGVGLSPDKIHEIFQAETRKETHGQTTGLGILNVHKRIQHYFGKEYGLKINSVLGEGTTVDIYLPYQFQTI</sequence>
<evidence type="ECO:0000313" key="7">
    <source>
        <dbReference type="EMBL" id="SEP23266.1"/>
    </source>
</evidence>
<dbReference type="PRINTS" id="PR00344">
    <property type="entry name" value="BCTRLSENSOR"/>
</dbReference>
<name>A0A1H8W6H6_9FIRM</name>
<dbReference type="SMART" id="SM00387">
    <property type="entry name" value="HATPase_c"/>
    <property type="match status" value="1"/>
</dbReference>
<evidence type="ECO:0000256" key="1">
    <source>
        <dbReference type="ARBA" id="ARBA00000085"/>
    </source>
</evidence>
<feature type="domain" description="Histidine kinase" evidence="6">
    <location>
        <begin position="206"/>
        <end position="402"/>
    </location>
</feature>
<dbReference type="Pfam" id="PF02518">
    <property type="entry name" value="HATPase_c"/>
    <property type="match status" value="1"/>
</dbReference>
<dbReference type="RefSeq" id="WP_091747741.1">
    <property type="nucleotide sequence ID" value="NZ_FODY01000014.1"/>
</dbReference>
<dbReference type="InterPro" id="IPR010559">
    <property type="entry name" value="Sig_transdc_His_kin_internal"/>
</dbReference>
<dbReference type="InterPro" id="IPR003594">
    <property type="entry name" value="HATPase_dom"/>
</dbReference>
<evidence type="ECO:0000256" key="4">
    <source>
        <dbReference type="ARBA" id="ARBA00023012"/>
    </source>
</evidence>
<organism evidence="7 8">
    <name type="scientific">Propionispora vibrioides</name>
    <dbReference type="NCBI Taxonomy" id="112903"/>
    <lineage>
        <taxon>Bacteria</taxon>
        <taxon>Bacillati</taxon>
        <taxon>Bacillota</taxon>
        <taxon>Negativicutes</taxon>
        <taxon>Selenomonadales</taxon>
        <taxon>Sporomusaceae</taxon>
        <taxon>Propionispora</taxon>
    </lineage>
</organism>
<keyword evidence="5" id="KW-0175">Coiled coil</keyword>
<accession>A0A1H8W6H6</accession>
<dbReference type="PROSITE" id="PS50109">
    <property type="entry name" value="HIS_KIN"/>
    <property type="match status" value="1"/>
</dbReference>
<comment type="catalytic activity">
    <reaction evidence="1">
        <text>ATP + protein L-histidine = ADP + protein N-phospho-L-histidine.</text>
        <dbReference type="EC" id="2.7.13.3"/>
    </reaction>
</comment>
<dbReference type="EC" id="2.7.13.3" evidence="2"/>
<keyword evidence="4" id="KW-0902">Two-component regulatory system</keyword>
<dbReference type="InterPro" id="IPR050640">
    <property type="entry name" value="Bact_2-comp_sensor_kinase"/>
</dbReference>